<dbReference type="PANTHER" id="PTHR21581">
    <property type="entry name" value="D-ALANYL-D-ALANINE CARBOXYPEPTIDASE"/>
    <property type="match status" value="1"/>
</dbReference>
<dbReference type="Gene3D" id="2.60.410.10">
    <property type="entry name" value="D-Ala-D-Ala carboxypeptidase, C-terminal domain"/>
    <property type="match status" value="1"/>
</dbReference>
<evidence type="ECO:0000256" key="2">
    <source>
        <dbReference type="ARBA" id="ARBA00004752"/>
    </source>
</evidence>
<dbReference type="PANTHER" id="PTHR21581:SF6">
    <property type="entry name" value="TRAFFICKING PROTEIN PARTICLE COMPLEX SUBUNIT 12"/>
    <property type="match status" value="1"/>
</dbReference>
<comment type="pathway">
    <text evidence="2">Cell wall biogenesis; peptidoglycan biosynthesis.</text>
</comment>
<dbReference type="InterPro" id="IPR012907">
    <property type="entry name" value="Peptidase_S11_C"/>
</dbReference>
<keyword evidence="5 15" id="KW-0121">Carboxypeptidase</keyword>
<evidence type="ECO:0000256" key="8">
    <source>
        <dbReference type="ARBA" id="ARBA00022801"/>
    </source>
</evidence>
<dbReference type="SUPFAM" id="SSF69189">
    <property type="entry name" value="Penicillin-binding protein associated domain"/>
    <property type="match status" value="1"/>
</dbReference>
<comment type="catalytic activity">
    <reaction evidence="12">
        <text>Preferential cleavage: (Ac)2-L-Lys-D-Ala-|-D-Ala. Also transpeptidation of peptidyl-alanyl moieties that are N-acyl substituents of D-alanine.</text>
        <dbReference type="EC" id="3.4.16.4"/>
    </reaction>
</comment>
<evidence type="ECO:0000256" key="4">
    <source>
        <dbReference type="ARBA" id="ARBA00012448"/>
    </source>
</evidence>
<dbReference type="EMBL" id="SLWL01000005">
    <property type="protein sequence ID" value="TCO13644.1"/>
    <property type="molecule type" value="Genomic_DNA"/>
</dbReference>
<keyword evidence="6" id="KW-0645">Protease</keyword>
<dbReference type="GO" id="GO:0071555">
    <property type="term" value="P:cell wall organization"/>
    <property type="evidence" value="ECO:0007669"/>
    <property type="project" value="UniProtKB-KW"/>
</dbReference>
<dbReference type="AlphaFoldDB" id="A0A4R2GWA8"/>
<dbReference type="GO" id="GO:0008360">
    <property type="term" value="P:regulation of cell shape"/>
    <property type="evidence" value="ECO:0007669"/>
    <property type="project" value="UniProtKB-KW"/>
</dbReference>
<evidence type="ECO:0000256" key="5">
    <source>
        <dbReference type="ARBA" id="ARBA00022645"/>
    </source>
</evidence>
<dbReference type="InterPro" id="IPR018044">
    <property type="entry name" value="Peptidase_S11"/>
</dbReference>
<evidence type="ECO:0000313" key="16">
    <source>
        <dbReference type="Proteomes" id="UP000294881"/>
    </source>
</evidence>
<keyword evidence="16" id="KW-1185">Reference proteome</keyword>
<dbReference type="SMART" id="SM00936">
    <property type="entry name" value="PBP5_C"/>
    <property type="match status" value="1"/>
</dbReference>
<proteinExistence type="inferred from homology"/>
<dbReference type="Proteomes" id="UP000294881">
    <property type="component" value="Unassembled WGS sequence"/>
</dbReference>
<dbReference type="SUPFAM" id="SSF56601">
    <property type="entry name" value="beta-lactamase/transpeptidase-like"/>
    <property type="match status" value="1"/>
</dbReference>
<gene>
    <name evidence="15" type="ORF">EV666_10510</name>
</gene>
<dbReference type="Pfam" id="PF07943">
    <property type="entry name" value="PBP5_C"/>
    <property type="match status" value="1"/>
</dbReference>
<keyword evidence="11" id="KW-0961">Cell wall biogenesis/degradation</keyword>
<dbReference type="InterPro" id="IPR001967">
    <property type="entry name" value="Peptidase_S11_N"/>
</dbReference>
<keyword evidence="7" id="KW-0732">Signal</keyword>
<keyword evidence="8" id="KW-0378">Hydrolase</keyword>
<dbReference type="InterPro" id="IPR037167">
    <property type="entry name" value="Peptidase_S11_C_sf"/>
</dbReference>
<evidence type="ECO:0000256" key="10">
    <source>
        <dbReference type="ARBA" id="ARBA00022984"/>
    </source>
</evidence>
<keyword evidence="10" id="KW-0573">Peptidoglycan synthesis</keyword>
<reference evidence="15 16" key="1">
    <citation type="submission" date="2019-03" db="EMBL/GenBank/DDBJ databases">
        <title>Genomic Encyclopedia of Type Strains, Phase IV (KMG-IV): sequencing the most valuable type-strain genomes for metagenomic binning, comparative biology and taxonomic classification.</title>
        <authorList>
            <person name="Goeker M."/>
        </authorList>
    </citation>
    <scope>NUCLEOTIDE SEQUENCE [LARGE SCALE GENOMIC DNA]</scope>
    <source>
        <strain evidence="15 16">DSM 22958</strain>
    </source>
</reference>
<comment type="caution">
    <text evidence="15">The sequence shown here is derived from an EMBL/GenBank/DDBJ whole genome shotgun (WGS) entry which is preliminary data.</text>
</comment>
<dbReference type="GO" id="GO:0006508">
    <property type="term" value="P:proteolysis"/>
    <property type="evidence" value="ECO:0007669"/>
    <property type="project" value="UniProtKB-KW"/>
</dbReference>
<dbReference type="EC" id="3.4.16.4" evidence="4"/>
<accession>A0A4R2GWA8</accession>
<evidence type="ECO:0000256" key="1">
    <source>
        <dbReference type="ARBA" id="ARBA00003217"/>
    </source>
</evidence>
<dbReference type="UniPathway" id="UPA00219"/>
<organism evidence="15 16">
    <name type="scientific">Camelimonas lactis</name>
    <dbReference type="NCBI Taxonomy" id="659006"/>
    <lineage>
        <taxon>Bacteria</taxon>
        <taxon>Pseudomonadati</taxon>
        <taxon>Pseudomonadota</taxon>
        <taxon>Alphaproteobacteria</taxon>
        <taxon>Hyphomicrobiales</taxon>
        <taxon>Chelatococcaceae</taxon>
        <taxon>Camelimonas</taxon>
    </lineage>
</organism>
<dbReference type="InterPro" id="IPR015956">
    <property type="entry name" value="Peniciliin-bd_prot_C_sf"/>
</dbReference>
<evidence type="ECO:0000256" key="3">
    <source>
        <dbReference type="ARBA" id="ARBA00007164"/>
    </source>
</evidence>
<dbReference type="Gene3D" id="3.40.710.10">
    <property type="entry name" value="DD-peptidase/beta-lactamase superfamily"/>
    <property type="match status" value="1"/>
</dbReference>
<name>A0A4R2GWA8_9HYPH</name>
<evidence type="ECO:0000256" key="6">
    <source>
        <dbReference type="ARBA" id="ARBA00022670"/>
    </source>
</evidence>
<sequence length="424" mass="44444">MILGLKRRPGQRAASAGALQASRRALVGVMAALLAAPTLSVAPAAAQHGRDAAARAPAAFETGAAQAILIDDATGSTLFDKAADAPFAPASMVKIMTAALVFEALSSGKITQDTQFRISEHAWRTGGGPSGGSAMFAILNSEVRVGDLLRGMLVQAGNDAAIALAEGIAGSEPAFVDRMTAKAKEIGLTRTTFVNASGLPDPGQMTTARDMARLSRYVIATWPELYRVFSEPEFTWNKIRQRNRNPLVHVVNGADGLQTGYTREGGFSLAGSVVQNGQRLVFVLTGLKTAAARADEARKLVDWAYRTFEARKLFEAGEKVGEASVFGGARGSVALAARGPVSVLVRREGDERLTAQIVYTGPAPAPVAAGAEIGKLIVLRGDAPALETPLYAAEAVARGSIPQRALDGAMELAGGWVRKALRRE</sequence>
<keyword evidence="9" id="KW-0133">Cell shape</keyword>
<dbReference type="InterPro" id="IPR012338">
    <property type="entry name" value="Beta-lactam/transpept-like"/>
</dbReference>
<feature type="domain" description="Peptidase S11 D-Ala-D-Ala carboxypeptidase A C-terminal" evidence="14">
    <location>
        <begin position="308"/>
        <end position="398"/>
    </location>
</feature>
<evidence type="ECO:0000256" key="7">
    <source>
        <dbReference type="ARBA" id="ARBA00022729"/>
    </source>
</evidence>
<evidence type="ECO:0000256" key="11">
    <source>
        <dbReference type="ARBA" id="ARBA00023316"/>
    </source>
</evidence>
<evidence type="ECO:0000256" key="9">
    <source>
        <dbReference type="ARBA" id="ARBA00022960"/>
    </source>
</evidence>
<protein>
    <recommendedName>
        <fullName evidence="4">serine-type D-Ala-D-Ala carboxypeptidase</fullName>
        <ecNumber evidence="4">3.4.16.4</ecNumber>
    </recommendedName>
</protein>
<comment type="similarity">
    <text evidence="3 13">Belongs to the peptidase S11 family.</text>
</comment>
<dbReference type="GO" id="GO:0009252">
    <property type="term" value="P:peptidoglycan biosynthetic process"/>
    <property type="evidence" value="ECO:0007669"/>
    <property type="project" value="UniProtKB-UniPathway"/>
</dbReference>
<evidence type="ECO:0000259" key="14">
    <source>
        <dbReference type="SMART" id="SM00936"/>
    </source>
</evidence>
<evidence type="ECO:0000256" key="13">
    <source>
        <dbReference type="RuleBase" id="RU004016"/>
    </source>
</evidence>
<evidence type="ECO:0000313" key="15">
    <source>
        <dbReference type="EMBL" id="TCO13644.1"/>
    </source>
</evidence>
<dbReference type="GO" id="GO:0009002">
    <property type="term" value="F:serine-type D-Ala-D-Ala carboxypeptidase activity"/>
    <property type="evidence" value="ECO:0007669"/>
    <property type="project" value="UniProtKB-EC"/>
</dbReference>
<comment type="function">
    <text evidence="1">Removes C-terminal D-alanyl residues from sugar-peptide cell wall precursors.</text>
</comment>
<dbReference type="Pfam" id="PF00768">
    <property type="entry name" value="Peptidase_S11"/>
    <property type="match status" value="1"/>
</dbReference>
<dbReference type="PRINTS" id="PR00725">
    <property type="entry name" value="DADACBPTASE1"/>
</dbReference>
<evidence type="ECO:0000256" key="12">
    <source>
        <dbReference type="ARBA" id="ARBA00034000"/>
    </source>
</evidence>